<dbReference type="Pfam" id="PF18578">
    <property type="entry name" value="Raf1_N"/>
    <property type="match status" value="1"/>
</dbReference>
<dbReference type="InterPro" id="IPR040858">
    <property type="entry name" value="Raf1_C"/>
</dbReference>
<evidence type="ECO:0000256" key="1">
    <source>
        <dbReference type="ARBA" id="ARBA00023186"/>
    </source>
</evidence>
<dbReference type="Proteomes" id="UP000623129">
    <property type="component" value="Unassembled WGS sequence"/>
</dbReference>
<dbReference type="PANTHER" id="PTHR35299">
    <property type="entry name" value="RUBISCO ACCUMULATION FACTOR 1"/>
    <property type="match status" value="1"/>
</dbReference>
<dbReference type="InterPro" id="IPR040781">
    <property type="entry name" value="Raf1_HTH"/>
</dbReference>
<dbReference type="OrthoDB" id="2017169at2759"/>
<gene>
    <name evidence="5" type="ORF">FCM35_KLT06844</name>
</gene>
<name>A0A833R0W3_9POAL</name>
<evidence type="ECO:0000259" key="2">
    <source>
        <dbReference type="Pfam" id="PF18087"/>
    </source>
</evidence>
<dbReference type="InterPro" id="IPR037494">
    <property type="entry name" value="RAF1"/>
</dbReference>
<dbReference type="EMBL" id="SWLB01000016">
    <property type="protein sequence ID" value="KAF3328238.1"/>
    <property type="molecule type" value="Genomic_DNA"/>
</dbReference>
<sequence>MIFISNLNPTTTATATPSFSKLSHHLNLLCLSNGKPNITKRTKLTIYASKLPFTPPPAAPPGEVYQPYRAPPSSPLPAKYRNIPINEVFDILRNRLGLWHEYSPLVGSLLRDGFTPASIEEVTGISGVEQNCIVVATQVRESLLQTKTFPQEFLSYFDSSGGPDLLNELRLLNAVQRAESAKYIIDRRFEPRGAMELARAIRDFPRRRGDAGWECFSAESPGDCLAYTQFRLSKEAIADSDRIAALEKALEYVETDKARERIIEELNKGEDARKAEAEQLAKEVASLKVVRLRYGEIAEASSVNLLPVVIANEGAKGVAAAPGKCKRKGELGVVVADKEWTRWVVVPSWQPVLAAGEAVALELDDMRGLPWPSMAASQENVLVLVDRIRKQVEEDGAFVVEKEGKLVVERGRKLKEAGVNTAVAAVIMVVRPPKDEEDMISENEWD</sequence>
<dbReference type="InterPro" id="IPR041358">
    <property type="entry name" value="Raf1_N"/>
</dbReference>
<dbReference type="Pfam" id="PF18087">
    <property type="entry name" value="RuBisCo_chap_C"/>
    <property type="match status" value="1"/>
</dbReference>
<accession>A0A833R0W3</accession>
<keyword evidence="1" id="KW-0143">Chaperone</keyword>
<reference evidence="5" key="1">
    <citation type="submission" date="2020-01" db="EMBL/GenBank/DDBJ databases">
        <title>Genome sequence of Kobresia littledalei, the first chromosome-level genome in the family Cyperaceae.</title>
        <authorList>
            <person name="Qu G."/>
        </authorList>
    </citation>
    <scope>NUCLEOTIDE SEQUENCE</scope>
    <source>
        <strain evidence="5">C.B.Clarke</strain>
        <tissue evidence="5">Leaf</tissue>
    </source>
</reference>
<dbReference type="PANTHER" id="PTHR35299:SF3">
    <property type="entry name" value="RUBISCO ACCUMULATION FACTOR 1.2, CHLOROPLASTIC"/>
    <property type="match status" value="1"/>
</dbReference>
<feature type="domain" description="Rubisco accumulation factor 1 C-terminal" evidence="2">
    <location>
        <begin position="287"/>
        <end position="434"/>
    </location>
</feature>
<feature type="domain" description="Rubisco accumulation factor 1 helix turn helix" evidence="4">
    <location>
        <begin position="86"/>
        <end position="143"/>
    </location>
</feature>
<keyword evidence="6" id="KW-1185">Reference proteome</keyword>
<dbReference type="GO" id="GO:0009507">
    <property type="term" value="C:chloroplast"/>
    <property type="evidence" value="ECO:0007669"/>
    <property type="project" value="TreeGrafter"/>
</dbReference>
<evidence type="ECO:0000313" key="5">
    <source>
        <dbReference type="EMBL" id="KAF3328238.1"/>
    </source>
</evidence>
<proteinExistence type="predicted"/>
<dbReference type="AlphaFoldDB" id="A0A833R0W3"/>
<feature type="domain" description="Rubisco accumulation factor 1 alpha-helical" evidence="3">
    <location>
        <begin position="160"/>
        <end position="266"/>
    </location>
</feature>
<comment type="caution">
    <text evidence="5">The sequence shown here is derived from an EMBL/GenBank/DDBJ whole genome shotgun (WGS) entry which is preliminary data.</text>
</comment>
<evidence type="ECO:0000259" key="3">
    <source>
        <dbReference type="Pfam" id="PF18578"/>
    </source>
</evidence>
<protein>
    <submittedName>
        <fullName evidence="5">Rubisco accumulation factor 1</fullName>
    </submittedName>
</protein>
<evidence type="ECO:0000313" key="6">
    <source>
        <dbReference type="Proteomes" id="UP000623129"/>
    </source>
</evidence>
<dbReference type="Pfam" id="PF18579">
    <property type="entry name" value="Raf1_HTH"/>
    <property type="match status" value="1"/>
</dbReference>
<organism evidence="5 6">
    <name type="scientific">Carex littledalei</name>
    <dbReference type="NCBI Taxonomy" id="544730"/>
    <lineage>
        <taxon>Eukaryota</taxon>
        <taxon>Viridiplantae</taxon>
        <taxon>Streptophyta</taxon>
        <taxon>Embryophyta</taxon>
        <taxon>Tracheophyta</taxon>
        <taxon>Spermatophyta</taxon>
        <taxon>Magnoliopsida</taxon>
        <taxon>Liliopsida</taxon>
        <taxon>Poales</taxon>
        <taxon>Cyperaceae</taxon>
        <taxon>Cyperoideae</taxon>
        <taxon>Cariceae</taxon>
        <taxon>Carex</taxon>
        <taxon>Carex subgen. Euthyceras</taxon>
    </lineage>
</organism>
<evidence type="ECO:0000259" key="4">
    <source>
        <dbReference type="Pfam" id="PF18579"/>
    </source>
</evidence>
<dbReference type="GO" id="GO:0110102">
    <property type="term" value="P:ribulose bisphosphate carboxylase complex assembly"/>
    <property type="evidence" value="ECO:0007669"/>
    <property type="project" value="UniProtKB-ARBA"/>
</dbReference>